<name>A0A0W7WK94_9RHOB</name>
<protein>
    <submittedName>
        <fullName evidence="4">SAM-dependent methyltransferase</fullName>
    </submittedName>
</protein>
<comment type="caution">
    <text evidence="4">The sequence shown here is derived from an EMBL/GenBank/DDBJ whole genome shotgun (WGS) entry which is preliminary data.</text>
</comment>
<keyword evidence="5" id="KW-1185">Reference proteome</keyword>
<dbReference type="Proteomes" id="UP000054396">
    <property type="component" value="Unassembled WGS sequence"/>
</dbReference>
<dbReference type="Gene3D" id="3.40.50.150">
    <property type="entry name" value="Vaccinia Virus protein VP39"/>
    <property type="match status" value="1"/>
</dbReference>
<dbReference type="GO" id="GO:0008168">
    <property type="term" value="F:methyltransferase activity"/>
    <property type="evidence" value="ECO:0007669"/>
    <property type="project" value="UniProtKB-KW"/>
</dbReference>
<dbReference type="CDD" id="cd02440">
    <property type="entry name" value="AdoMet_MTases"/>
    <property type="match status" value="1"/>
</dbReference>
<gene>
    <name evidence="4" type="ORF">AVJ23_08235</name>
</gene>
<keyword evidence="2 4" id="KW-0808">Transferase</keyword>
<dbReference type="RefSeq" id="WP_058861700.1">
    <property type="nucleotide sequence ID" value="NZ_LPXO01000004.1"/>
</dbReference>
<evidence type="ECO:0000313" key="5">
    <source>
        <dbReference type="Proteomes" id="UP000054396"/>
    </source>
</evidence>
<accession>A0A0W7WK94</accession>
<dbReference type="STRING" id="1685382.AVJ23_08235"/>
<dbReference type="EMBL" id="LPXO01000004">
    <property type="protein sequence ID" value="KUF11036.1"/>
    <property type="molecule type" value="Genomic_DNA"/>
</dbReference>
<reference evidence="4 5" key="1">
    <citation type="submission" date="2015-12" db="EMBL/GenBank/DDBJ databases">
        <authorList>
            <person name="Shamseldin A."/>
            <person name="Moawad H."/>
            <person name="Abd El-Rahim W.M."/>
            <person name="Sadowsky M.J."/>
        </authorList>
    </citation>
    <scope>NUCLEOTIDE SEQUENCE [LARGE SCALE GENOMIC DNA]</scope>
    <source>
        <strain evidence="4 5">SJ5A-1</strain>
    </source>
</reference>
<dbReference type="PANTHER" id="PTHR43861:SF1">
    <property type="entry name" value="TRANS-ACONITATE 2-METHYLTRANSFERASE"/>
    <property type="match status" value="1"/>
</dbReference>
<evidence type="ECO:0000259" key="3">
    <source>
        <dbReference type="Pfam" id="PF13649"/>
    </source>
</evidence>
<dbReference type="InterPro" id="IPR029063">
    <property type="entry name" value="SAM-dependent_MTases_sf"/>
</dbReference>
<proteinExistence type="predicted"/>
<dbReference type="Pfam" id="PF13649">
    <property type="entry name" value="Methyltransf_25"/>
    <property type="match status" value="1"/>
</dbReference>
<keyword evidence="1 4" id="KW-0489">Methyltransferase</keyword>
<sequence>MSDPETIRVYDSRAGEYARVTASDGPDATLQAFIAALPPGGRVLDLGCGPGLSAGHMAAAGLEVEAWDASAEMVALAAARPGVTARQAVFEDLQAEAAYDGVWANFSLLHAPRAAMPGHLAAIKRALKPAGLLHLGLKTGEGARRDALGRHYTYYTQDALFDLLRAAGLRPGPARHGADTGLDGVVAPWITVTAHA</sequence>
<dbReference type="OrthoDB" id="9804312at2"/>
<evidence type="ECO:0000313" key="4">
    <source>
        <dbReference type="EMBL" id="KUF11036.1"/>
    </source>
</evidence>
<organism evidence="4 5">
    <name type="scientific">Pseudoponticoccus marisrubri</name>
    <dbReference type="NCBI Taxonomy" id="1685382"/>
    <lineage>
        <taxon>Bacteria</taxon>
        <taxon>Pseudomonadati</taxon>
        <taxon>Pseudomonadota</taxon>
        <taxon>Alphaproteobacteria</taxon>
        <taxon>Rhodobacterales</taxon>
        <taxon>Roseobacteraceae</taxon>
        <taxon>Pseudoponticoccus</taxon>
    </lineage>
</organism>
<dbReference type="InterPro" id="IPR041698">
    <property type="entry name" value="Methyltransf_25"/>
</dbReference>
<evidence type="ECO:0000256" key="2">
    <source>
        <dbReference type="ARBA" id="ARBA00022679"/>
    </source>
</evidence>
<dbReference type="GO" id="GO:0032259">
    <property type="term" value="P:methylation"/>
    <property type="evidence" value="ECO:0007669"/>
    <property type="project" value="UniProtKB-KW"/>
</dbReference>
<dbReference type="SUPFAM" id="SSF53335">
    <property type="entry name" value="S-adenosyl-L-methionine-dependent methyltransferases"/>
    <property type="match status" value="1"/>
</dbReference>
<dbReference type="PANTHER" id="PTHR43861">
    <property type="entry name" value="TRANS-ACONITATE 2-METHYLTRANSFERASE-RELATED"/>
    <property type="match status" value="1"/>
</dbReference>
<feature type="domain" description="Methyltransferase" evidence="3">
    <location>
        <begin position="43"/>
        <end position="131"/>
    </location>
</feature>
<evidence type="ECO:0000256" key="1">
    <source>
        <dbReference type="ARBA" id="ARBA00022603"/>
    </source>
</evidence>
<dbReference type="AlphaFoldDB" id="A0A0W7WK94"/>